<dbReference type="Proteomes" id="UP000694557">
    <property type="component" value="Unassembled WGS sequence"/>
</dbReference>
<organism evidence="1 2">
    <name type="scientific">Oncorhynchus kisutch</name>
    <name type="common">Coho salmon</name>
    <name type="synonym">Salmo kisutch</name>
    <dbReference type="NCBI Taxonomy" id="8019"/>
    <lineage>
        <taxon>Eukaryota</taxon>
        <taxon>Metazoa</taxon>
        <taxon>Chordata</taxon>
        <taxon>Craniata</taxon>
        <taxon>Vertebrata</taxon>
        <taxon>Euteleostomi</taxon>
        <taxon>Actinopterygii</taxon>
        <taxon>Neopterygii</taxon>
        <taxon>Teleostei</taxon>
        <taxon>Protacanthopterygii</taxon>
        <taxon>Salmoniformes</taxon>
        <taxon>Salmonidae</taxon>
        <taxon>Salmoninae</taxon>
        <taxon>Oncorhynchus</taxon>
    </lineage>
</organism>
<keyword evidence="2" id="KW-1185">Reference proteome</keyword>
<reference evidence="1" key="1">
    <citation type="submission" date="2025-08" db="UniProtKB">
        <authorList>
            <consortium name="Ensembl"/>
        </authorList>
    </citation>
    <scope>IDENTIFICATION</scope>
</reference>
<name>A0A8C7F786_ONCKI</name>
<dbReference type="AlphaFoldDB" id="A0A8C7F786"/>
<evidence type="ECO:0000313" key="1">
    <source>
        <dbReference type="Ensembl" id="ENSOKIP00005018912.1"/>
    </source>
</evidence>
<evidence type="ECO:0000313" key="2">
    <source>
        <dbReference type="Proteomes" id="UP000694557"/>
    </source>
</evidence>
<reference evidence="1" key="2">
    <citation type="submission" date="2025-09" db="UniProtKB">
        <authorList>
            <consortium name="Ensembl"/>
        </authorList>
    </citation>
    <scope>IDENTIFICATION</scope>
</reference>
<accession>A0A8C7F786</accession>
<sequence length="114" mass="12846">MLSCSLEPVCPPSWRSMLSCSLEPVCPPSWRSMLSCSLEPVCPPSWRSMLCCSLDPLCPPSWRSMLCYSLLVWSMSVNSPSAALQPPPHRHSEHFTFKAENLFQKPLRSPVHIC</sequence>
<protein>
    <submittedName>
        <fullName evidence="1">Uncharacterized protein</fullName>
    </submittedName>
</protein>
<proteinExistence type="predicted"/>
<dbReference type="Ensembl" id="ENSOKIT00005020160.1">
    <property type="protein sequence ID" value="ENSOKIP00005018912.1"/>
    <property type="gene ID" value="ENSOKIG00005008382.1"/>
</dbReference>